<accession>A0A420XSI2</accession>
<dbReference type="RefSeq" id="WP_121192841.1">
    <property type="nucleotide sequence ID" value="NZ_RBWV01000010.1"/>
</dbReference>
<keyword evidence="2" id="KW-1133">Transmembrane helix</keyword>
<reference evidence="3 4" key="1">
    <citation type="submission" date="2018-10" db="EMBL/GenBank/DDBJ databases">
        <title>Genomic Encyclopedia of Archaeal and Bacterial Type Strains, Phase II (KMG-II): from individual species to whole genera.</title>
        <authorList>
            <person name="Goeker M."/>
        </authorList>
    </citation>
    <scope>NUCLEOTIDE SEQUENCE [LARGE SCALE GENOMIC DNA]</scope>
    <source>
        <strain evidence="3 4">RP-AC37</strain>
    </source>
</reference>
<dbReference type="Proteomes" id="UP000281955">
    <property type="component" value="Unassembled WGS sequence"/>
</dbReference>
<evidence type="ECO:0000313" key="4">
    <source>
        <dbReference type="Proteomes" id="UP000281955"/>
    </source>
</evidence>
<dbReference type="GO" id="GO:0016020">
    <property type="term" value="C:membrane"/>
    <property type="evidence" value="ECO:0007669"/>
    <property type="project" value="InterPro"/>
</dbReference>
<name>A0A420XSI2_9ACTN</name>
<feature type="transmembrane region" description="Helical" evidence="2">
    <location>
        <begin position="6"/>
        <end position="29"/>
    </location>
</feature>
<proteinExistence type="predicted"/>
<organism evidence="3 4">
    <name type="scientific">Motilibacter peucedani</name>
    <dbReference type="NCBI Taxonomy" id="598650"/>
    <lineage>
        <taxon>Bacteria</taxon>
        <taxon>Bacillati</taxon>
        <taxon>Actinomycetota</taxon>
        <taxon>Actinomycetes</taxon>
        <taxon>Motilibacterales</taxon>
        <taxon>Motilibacteraceae</taxon>
        <taxon>Motilibacter</taxon>
    </lineage>
</organism>
<dbReference type="InterPro" id="IPR021522">
    <property type="entry name" value="MctB"/>
</dbReference>
<sequence length="325" mass="33377">MIDFRYHLVSIISIFIALAVGIVLGAGPLDKPIDRTVRQQAIDASNASKALRSQNDELTSRLDDADAVLTSVVPAVVGGRLDGRDISIVALPGTPGSELKQARDAILAAGAVFSGSVSLTSDWVSTDRAADLDAVLAAHPQPGVTVPQGSDALPERAATELAHALVTTLSASVGSPDAESETLLKALRDKSFLRIDEQPWARSALVVVLAPTPDKPVSDADPATVSEATRQRTALVEVPRRISQLSSGTVVAGQTGSAGTNGMVAEVRSGGLRTSVSTVDDLDTPAGRLALPLAVLAESTDETGHYGTGQGADSQLPDIAGITAS</sequence>
<protein>
    <submittedName>
        <fullName evidence="3">Copper transport outer membrane protein MctB</fullName>
    </submittedName>
</protein>
<keyword evidence="2" id="KW-0472">Membrane</keyword>
<gene>
    <name evidence="3" type="ORF">CLV35_1554</name>
</gene>
<feature type="region of interest" description="Disordered" evidence="1">
    <location>
        <begin position="302"/>
        <end position="325"/>
    </location>
</feature>
<comment type="caution">
    <text evidence="3">The sequence shown here is derived from an EMBL/GenBank/DDBJ whole genome shotgun (WGS) entry which is preliminary data.</text>
</comment>
<dbReference type="AlphaFoldDB" id="A0A420XSI2"/>
<evidence type="ECO:0000256" key="1">
    <source>
        <dbReference type="SAM" id="MobiDB-lite"/>
    </source>
</evidence>
<keyword evidence="2" id="KW-0812">Transmembrane</keyword>
<dbReference type="Pfam" id="PF11382">
    <property type="entry name" value="MctB"/>
    <property type="match status" value="1"/>
</dbReference>
<evidence type="ECO:0000313" key="3">
    <source>
        <dbReference type="EMBL" id="RKS77852.1"/>
    </source>
</evidence>
<evidence type="ECO:0000256" key="2">
    <source>
        <dbReference type="SAM" id="Phobius"/>
    </source>
</evidence>
<dbReference type="OrthoDB" id="4350157at2"/>
<keyword evidence="4" id="KW-1185">Reference proteome</keyword>
<dbReference type="InParanoid" id="A0A420XSI2"/>
<dbReference type="EMBL" id="RBWV01000010">
    <property type="protein sequence ID" value="RKS77852.1"/>
    <property type="molecule type" value="Genomic_DNA"/>
</dbReference>
<dbReference type="GO" id="GO:0055070">
    <property type="term" value="P:copper ion homeostasis"/>
    <property type="evidence" value="ECO:0007669"/>
    <property type="project" value="InterPro"/>
</dbReference>